<organism evidence="2 3">
    <name type="scientific">Paxillus rubicundulus Ve08.2h10</name>
    <dbReference type="NCBI Taxonomy" id="930991"/>
    <lineage>
        <taxon>Eukaryota</taxon>
        <taxon>Fungi</taxon>
        <taxon>Dikarya</taxon>
        <taxon>Basidiomycota</taxon>
        <taxon>Agaricomycotina</taxon>
        <taxon>Agaricomycetes</taxon>
        <taxon>Agaricomycetidae</taxon>
        <taxon>Boletales</taxon>
        <taxon>Paxilineae</taxon>
        <taxon>Paxillaceae</taxon>
        <taxon>Paxillus</taxon>
    </lineage>
</organism>
<sequence length="90" mass="9828">FEGTHICTIATASALDGHSSIKVWSQQKQIASQPLSVTTESPPASSLKQIFIFAIVCIFINILMRYLPSFPFEIPSSIFGLLLSLCLKAL</sequence>
<protein>
    <submittedName>
        <fullName evidence="2">Uncharacterized protein</fullName>
    </submittedName>
</protein>
<feature type="non-terminal residue" evidence="2">
    <location>
        <position position="1"/>
    </location>
</feature>
<keyword evidence="1" id="KW-0472">Membrane</keyword>
<dbReference type="Proteomes" id="UP000054538">
    <property type="component" value="Unassembled WGS sequence"/>
</dbReference>
<reference evidence="2 3" key="1">
    <citation type="submission" date="2014-04" db="EMBL/GenBank/DDBJ databases">
        <authorList>
            <consortium name="DOE Joint Genome Institute"/>
            <person name="Kuo A."/>
            <person name="Kohler A."/>
            <person name="Jargeat P."/>
            <person name="Nagy L.G."/>
            <person name="Floudas D."/>
            <person name="Copeland A."/>
            <person name="Barry K.W."/>
            <person name="Cichocki N."/>
            <person name="Veneault-Fourrey C."/>
            <person name="LaButti K."/>
            <person name="Lindquist E.A."/>
            <person name="Lipzen A."/>
            <person name="Lundell T."/>
            <person name="Morin E."/>
            <person name="Murat C."/>
            <person name="Sun H."/>
            <person name="Tunlid A."/>
            <person name="Henrissat B."/>
            <person name="Grigoriev I.V."/>
            <person name="Hibbett D.S."/>
            <person name="Martin F."/>
            <person name="Nordberg H.P."/>
            <person name="Cantor M.N."/>
            <person name="Hua S.X."/>
        </authorList>
    </citation>
    <scope>NUCLEOTIDE SEQUENCE [LARGE SCALE GENOMIC DNA]</scope>
    <source>
        <strain evidence="2 3">Ve08.2h10</strain>
    </source>
</reference>
<keyword evidence="1" id="KW-0812">Transmembrane</keyword>
<keyword evidence="3" id="KW-1185">Reference proteome</keyword>
<reference evidence="3" key="2">
    <citation type="submission" date="2015-01" db="EMBL/GenBank/DDBJ databases">
        <title>Evolutionary Origins and Diversification of the Mycorrhizal Mutualists.</title>
        <authorList>
            <consortium name="DOE Joint Genome Institute"/>
            <consortium name="Mycorrhizal Genomics Consortium"/>
            <person name="Kohler A."/>
            <person name="Kuo A."/>
            <person name="Nagy L.G."/>
            <person name="Floudas D."/>
            <person name="Copeland A."/>
            <person name="Barry K.W."/>
            <person name="Cichocki N."/>
            <person name="Veneault-Fourrey C."/>
            <person name="LaButti K."/>
            <person name="Lindquist E.A."/>
            <person name="Lipzen A."/>
            <person name="Lundell T."/>
            <person name="Morin E."/>
            <person name="Murat C."/>
            <person name="Riley R."/>
            <person name="Ohm R."/>
            <person name="Sun H."/>
            <person name="Tunlid A."/>
            <person name="Henrissat B."/>
            <person name="Grigoriev I.V."/>
            <person name="Hibbett D.S."/>
            <person name="Martin F."/>
        </authorList>
    </citation>
    <scope>NUCLEOTIDE SEQUENCE [LARGE SCALE GENOMIC DNA]</scope>
    <source>
        <strain evidence="3">Ve08.2h10</strain>
    </source>
</reference>
<dbReference type="HOGENOM" id="CLU_2446709_0_0_1"/>
<evidence type="ECO:0000256" key="1">
    <source>
        <dbReference type="SAM" id="Phobius"/>
    </source>
</evidence>
<evidence type="ECO:0000313" key="2">
    <source>
        <dbReference type="EMBL" id="KIK75131.1"/>
    </source>
</evidence>
<name>A0A0D0CVJ1_9AGAM</name>
<dbReference type="InParanoid" id="A0A0D0CVJ1"/>
<gene>
    <name evidence="2" type="ORF">PAXRUDRAFT_173699</name>
</gene>
<keyword evidence="1" id="KW-1133">Transmembrane helix</keyword>
<dbReference type="EMBL" id="KN828317">
    <property type="protein sequence ID" value="KIK75131.1"/>
    <property type="molecule type" value="Genomic_DNA"/>
</dbReference>
<dbReference type="AlphaFoldDB" id="A0A0D0CVJ1"/>
<accession>A0A0D0CVJ1</accession>
<evidence type="ECO:0000313" key="3">
    <source>
        <dbReference type="Proteomes" id="UP000054538"/>
    </source>
</evidence>
<proteinExistence type="predicted"/>
<dbReference type="OrthoDB" id="3238562at2759"/>
<feature type="transmembrane region" description="Helical" evidence="1">
    <location>
        <begin position="50"/>
        <end position="67"/>
    </location>
</feature>